<dbReference type="Pfam" id="PF07730">
    <property type="entry name" value="HisKA_3"/>
    <property type="match status" value="1"/>
</dbReference>
<dbReference type="Gene3D" id="3.30.565.10">
    <property type="entry name" value="Histidine kinase-like ATPase, C-terminal domain"/>
    <property type="match status" value="1"/>
</dbReference>
<dbReference type="InterPro" id="IPR003594">
    <property type="entry name" value="HATPase_dom"/>
</dbReference>
<evidence type="ECO:0000256" key="5">
    <source>
        <dbReference type="ARBA" id="ARBA00022741"/>
    </source>
</evidence>
<dbReference type="GO" id="GO:0016020">
    <property type="term" value="C:membrane"/>
    <property type="evidence" value="ECO:0007669"/>
    <property type="project" value="InterPro"/>
</dbReference>
<sequence length="415" mass="43709">MRQKLIRGANELGQLLAGTAIGLAAPFLLFLTLVSVPSSLAAGLGILLFVGVVWLTRRLADLQRHRAATVLAEPVPSPYLPLPKGVLARARTLIGEPATWRDLAWILCQFPVALLSVTVAIGLWLGAAECLFAPLLRALQPTRTSFDPVVLEITGRSGPLTWLMVPVGVGLVVLAYRLPRHLLTGQARLASALLGPTSTARLSARVDRLTATRAAAVDASAVELRRVERDLHDGAQVRLVAATMNLGMAEDVIDADPAGAKVLMAEAKASVGAALTELRDLVRGIHPPVLADRGLTGAVQALALKLTSGITIELDLRLDRRLAAPVESAAYFVIAESLGNALRHSSAQHIQVTVTDQGNLLHITVGDNGHGGADPSRGTGLRGIQRRLSAFDGTLHITSPLGGPTVLDMELPCAS</sequence>
<feature type="transmembrane region" description="Helical" evidence="9">
    <location>
        <begin position="103"/>
        <end position="127"/>
    </location>
</feature>
<evidence type="ECO:0000256" key="9">
    <source>
        <dbReference type="SAM" id="Phobius"/>
    </source>
</evidence>
<reference evidence="12" key="1">
    <citation type="submission" date="2016-12" db="EMBL/GenBank/DDBJ databases">
        <authorList>
            <person name="Varghese N."/>
            <person name="Submissions S."/>
        </authorList>
    </citation>
    <scope>NUCLEOTIDE SEQUENCE [LARGE SCALE GENOMIC DNA]</scope>
    <source>
        <strain evidence="12">DSM 45599</strain>
    </source>
</reference>
<dbReference type="OrthoDB" id="4198152at2"/>
<evidence type="ECO:0000256" key="3">
    <source>
        <dbReference type="ARBA" id="ARBA00022553"/>
    </source>
</evidence>
<keyword evidence="4" id="KW-0808">Transferase</keyword>
<dbReference type="STRING" id="709881.SAMN04489832_0338"/>
<dbReference type="GO" id="GO:0000155">
    <property type="term" value="F:phosphorelay sensor kinase activity"/>
    <property type="evidence" value="ECO:0007669"/>
    <property type="project" value="InterPro"/>
</dbReference>
<dbReference type="InterPro" id="IPR011712">
    <property type="entry name" value="Sig_transdc_His_kin_sub3_dim/P"/>
</dbReference>
<evidence type="ECO:0000256" key="4">
    <source>
        <dbReference type="ARBA" id="ARBA00022679"/>
    </source>
</evidence>
<protein>
    <recommendedName>
        <fullName evidence="2">histidine kinase</fullName>
        <ecNumber evidence="2">2.7.13.3</ecNumber>
    </recommendedName>
</protein>
<keyword evidence="5" id="KW-0547">Nucleotide-binding</keyword>
<keyword evidence="9" id="KW-0472">Membrane</keyword>
<dbReference type="GO" id="GO:0005524">
    <property type="term" value="F:ATP binding"/>
    <property type="evidence" value="ECO:0007669"/>
    <property type="project" value="UniProtKB-KW"/>
</dbReference>
<dbReference type="CDD" id="cd16917">
    <property type="entry name" value="HATPase_UhpB-NarQ-NarX-like"/>
    <property type="match status" value="1"/>
</dbReference>
<gene>
    <name evidence="11" type="ORF">SAMN04489832_0338</name>
</gene>
<evidence type="ECO:0000256" key="2">
    <source>
        <dbReference type="ARBA" id="ARBA00012438"/>
    </source>
</evidence>
<keyword evidence="8" id="KW-0902">Two-component regulatory system</keyword>
<dbReference type="AlphaFoldDB" id="A0A1N5TRT4"/>
<accession>A0A1N5TRT4</accession>
<dbReference type="PANTHER" id="PTHR24421:SF10">
    <property type="entry name" value="NITRATE_NITRITE SENSOR PROTEIN NARQ"/>
    <property type="match status" value="1"/>
</dbReference>
<evidence type="ECO:0000256" key="7">
    <source>
        <dbReference type="ARBA" id="ARBA00022840"/>
    </source>
</evidence>
<comment type="catalytic activity">
    <reaction evidence="1">
        <text>ATP + protein L-histidine = ADP + protein N-phospho-L-histidine.</text>
        <dbReference type="EC" id="2.7.13.3"/>
    </reaction>
</comment>
<dbReference type="RefSeq" id="WP_074308159.1">
    <property type="nucleotide sequence ID" value="NZ_FSQT01000001.1"/>
</dbReference>
<dbReference type="Gene3D" id="1.20.5.1930">
    <property type="match status" value="1"/>
</dbReference>
<evidence type="ECO:0000313" key="11">
    <source>
        <dbReference type="EMBL" id="SIM51123.1"/>
    </source>
</evidence>
<dbReference type="EC" id="2.7.13.3" evidence="2"/>
<dbReference type="EMBL" id="FSQT01000001">
    <property type="protein sequence ID" value="SIM51123.1"/>
    <property type="molecule type" value="Genomic_DNA"/>
</dbReference>
<dbReference type="InterPro" id="IPR036890">
    <property type="entry name" value="HATPase_C_sf"/>
</dbReference>
<proteinExistence type="predicted"/>
<evidence type="ECO:0000259" key="10">
    <source>
        <dbReference type="SMART" id="SM00387"/>
    </source>
</evidence>
<keyword evidence="9" id="KW-0812">Transmembrane</keyword>
<keyword evidence="6 11" id="KW-0418">Kinase</keyword>
<keyword evidence="9" id="KW-1133">Transmembrane helix</keyword>
<dbReference type="Pfam" id="PF02518">
    <property type="entry name" value="HATPase_c"/>
    <property type="match status" value="1"/>
</dbReference>
<feature type="transmembrane region" description="Helical" evidence="9">
    <location>
        <begin position="39"/>
        <end position="56"/>
    </location>
</feature>
<evidence type="ECO:0000256" key="8">
    <source>
        <dbReference type="ARBA" id="ARBA00023012"/>
    </source>
</evidence>
<keyword evidence="7" id="KW-0067">ATP-binding</keyword>
<dbReference type="SMART" id="SM00387">
    <property type="entry name" value="HATPase_c"/>
    <property type="match status" value="1"/>
</dbReference>
<dbReference type="Proteomes" id="UP000185124">
    <property type="component" value="Unassembled WGS sequence"/>
</dbReference>
<evidence type="ECO:0000256" key="6">
    <source>
        <dbReference type="ARBA" id="ARBA00022777"/>
    </source>
</evidence>
<dbReference type="InterPro" id="IPR025828">
    <property type="entry name" value="Put_sensor_dom"/>
</dbReference>
<dbReference type="Pfam" id="PF13796">
    <property type="entry name" value="Sensor"/>
    <property type="match status" value="1"/>
</dbReference>
<dbReference type="GO" id="GO:0046983">
    <property type="term" value="F:protein dimerization activity"/>
    <property type="evidence" value="ECO:0007669"/>
    <property type="project" value="InterPro"/>
</dbReference>
<evidence type="ECO:0000313" key="12">
    <source>
        <dbReference type="Proteomes" id="UP000185124"/>
    </source>
</evidence>
<feature type="domain" description="Histidine kinase/HSP90-like ATPase" evidence="10">
    <location>
        <begin position="325"/>
        <end position="415"/>
    </location>
</feature>
<name>A0A1N5TRT4_9ACTN</name>
<evidence type="ECO:0000256" key="1">
    <source>
        <dbReference type="ARBA" id="ARBA00000085"/>
    </source>
</evidence>
<feature type="transmembrane region" description="Helical" evidence="9">
    <location>
        <begin position="12"/>
        <end position="33"/>
    </location>
</feature>
<dbReference type="SUPFAM" id="SSF55874">
    <property type="entry name" value="ATPase domain of HSP90 chaperone/DNA topoisomerase II/histidine kinase"/>
    <property type="match status" value="1"/>
</dbReference>
<keyword evidence="12" id="KW-1185">Reference proteome</keyword>
<organism evidence="11 12">
    <name type="scientific">Micromonospora cremea</name>
    <dbReference type="NCBI Taxonomy" id="709881"/>
    <lineage>
        <taxon>Bacteria</taxon>
        <taxon>Bacillati</taxon>
        <taxon>Actinomycetota</taxon>
        <taxon>Actinomycetes</taxon>
        <taxon>Micromonosporales</taxon>
        <taxon>Micromonosporaceae</taxon>
        <taxon>Micromonospora</taxon>
    </lineage>
</organism>
<keyword evidence="3" id="KW-0597">Phosphoprotein</keyword>
<dbReference type="PANTHER" id="PTHR24421">
    <property type="entry name" value="NITRATE/NITRITE SENSOR PROTEIN NARX-RELATED"/>
    <property type="match status" value="1"/>
</dbReference>
<dbReference type="InterPro" id="IPR050482">
    <property type="entry name" value="Sensor_HK_TwoCompSys"/>
</dbReference>